<reference evidence="13 14" key="1">
    <citation type="submission" date="2016-08" db="EMBL/GenBank/DDBJ databases">
        <title>A Parts List for Fungal Cellulosomes Revealed by Comparative Genomics.</title>
        <authorList>
            <consortium name="DOE Joint Genome Institute"/>
            <person name="Haitjema C.H."/>
            <person name="Gilmore S.P."/>
            <person name="Henske J.K."/>
            <person name="Solomon K.V."/>
            <person name="De Groot R."/>
            <person name="Kuo A."/>
            <person name="Mondo S.J."/>
            <person name="Salamov A.A."/>
            <person name="Labutti K."/>
            <person name="Zhao Z."/>
            <person name="Chiniquy J."/>
            <person name="Barry K."/>
            <person name="Brewer H.M."/>
            <person name="Purvine S.O."/>
            <person name="Wright A.T."/>
            <person name="Boxma B."/>
            <person name="Van Alen T."/>
            <person name="Hackstein J.H."/>
            <person name="Baker S.E."/>
            <person name="Grigoriev I.V."/>
            <person name="O'Malley M.A."/>
        </authorList>
    </citation>
    <scope>NUCLEOTIDE SEQUENCE [LARGE SCALE GENOMIC DNA]</scope>
    <source>
        <strain evidence="13 14">S4</strain>
    </source>
</reference>
<sequence>MFSKKEYPVPDEPQPTPYTHANLFSKLTYSWENPIFNIGYQRPIQENDIYLLDPKFKEEINEKKFYEKWNRTIEKKGKASVFKTLFKVFGWKWASAGIVKLMSDLSNTISPVFLELLLDHLNSREEGKDHEIYKGWVYVFCIFLLQFLATIFTNAYMQIVAEVGLGVRSTVVGIIYRKSLKLSNKARQSIGDGQIVNLVSSDSNRLERLISTLHFLWSGPLQLIIILVLLIRSLGVWSLIGFTIFVVVIPLQGVIMKLSTRLRQKTAVLTDKRVKKTQEVLGSMRIIKYFGWENSFLNVLSNLRKNELKHTKKAIILRAETSTIFNIVPFLSCALTFIAYSAAGNELTAAKVFSCIAFFNKLRAPLAILPNTFSQLTDAWVSMKRLSKLLNAKEIDDLPIMDKNHEYAVTIENGEFNWESAIPEEGNDDDDDKPKGKPKNNEGKTKGSSADTLVESNTTDITDNIKQNKEQKPIESNTTLNEAVPVKKPVESFKLHDININIKKQSLTAIVGAVGSGKSSLINAIIGEMKREQGKIIHGGTFSYCSQQPWIQNATIKDNILFGKEYDEELYDTVIENCALSHDLEVFQDGDMTEIGERGVTLSGGQKQRINLARAVYYDSDIILMDDPLSAVDAHVCRDLFDNCIVGMLGEKTRILVTHQLHVLPDVDYIIVMKDGRIEEQGEYDELLKKNGEFARLMRTYGGIDESKEAKEKAEAKKKEKKGEVKKAEKKDDKKKGKALMTQEERATGSVDVKVYKDYLKAAGGIFCGALIIFVVIIIQLVKIGNDLWLVQWTENKGGFAQKTYILVYLIWNLVQVLLTLLYSVFMAFVGIRAARKVHQNAITRVLMAPVSFFDTTPLGRIINRFSKDQDSLDGMLFMAIQMLLTDVSSTISTLTLMLIAAPIFGFALVPLLILYYFVQQYYRSTSRELKRIESITRSPIYTNITETLQGLPTIRAYDAQERFIKANQHLIDENNRSQFLQISAQRWLGVRLESIGSFLVLFDGIAGLVLKENLSASLLGLSLSYSLQVTQSLNGVVRSFSDTEVNMNSAERLLYYANEIPIEPQKGLEPPPEWPDKGKIEFKNMSMRYSPDAQPVLRNITLDVQSFENIGVVGRTGAGKSSIIMTLFRLVEPDLGSEIKIDDISILDLKLSELRRRISIIPQDPTLFSGTIRFNMDPFDEHTDEEIWEALENAGLKKAISELDNKLESEVRANGENFSVGQRQLLCLARAMVRDSHILVMDEATASVDIETDSVIQKALRTKFSNVTVLTIAHRLNTIIDYDKILVLNKGEVLEYDTPKNLLFETNENGELVPTTKTEFSQLVKETGPVNAALLRQSALDKYNRDHGIITENNETKENK</sequence>
<dbReference type="SUPFAM" id="SSF90123">
    <property type="entry name" value="ABC transporter transmembrane region"/>
    <property type="match status" value="2"/>
</dbReference>
<dbReference type="GO" id="GO:0016020">
    <property type="term" value="C:membrane"/>
    <property type="evidence" value="ECO:0007669"/>
    <property type="project" value="UniProtKB-SubCell"/>
</dbReference>
<evidence type="ECO:0000313" key="13">
    <source>
        <dbReference type="EMBL" id="ORX67698.1"/>
    </source>
</evidence>
<evidence type="ECO:0000256" key="9">
    <source>
        <dbReference type="SAM" id="MobiDB-lite"/>
    </source>
</evidence>
<comment type="caution">
    <text evidence="13">The sequence shown here is derived from an EMBL/GenBank/DDBJ whole genome shotgun (WGS) entry which is preliminary data.</text>
</comment>
<dbReference type="GO" id="GO:0005524">
    <property type="term" value="F:ATP binding"/>
    <property type="evidence" value="ECO:0007669"/>
    <property type="project" value="UniProtKB-KW"/>
</dbReference>
<evidence type="ECO:0000256" key="2">
    <source>
        <dbReference type="ARBA" id="ARBA00009726"/>
    </source>
</evidence>
<dbReference type="PROSITE" id="PS50893">
    <property type="entry name" value="ABC_TRANSPORTER_2"/>
    <property type="match status" value="2"/>
</dbReference>
<dbReference type="Proteomes" id="UP000193944">
    <property type="component" value="Unassembled WGS sequence"/>
</dbReference>
<evidence type="ECO:0000256" key="5">
    <source>
        <dbReference type="ARBA" id="ARBA00022741"/>
    </source>
</evidence>
<reference evidence="13 14" key="2">
    <citation type="submission" date="2016-08" db="EMBL/GenBank/DDBJ databases">
        <title>Pervasive Adenine N6-methylation of Active Genes in Fungi.</title>
        <authorList>
            <consortium name="DOE Joint Genome Institute"/>
            <person name="Mondo S.J."/>
            <person name="Dannebaum R.O."/>
            <person name="Kuo R.C."/>
            <person name="Labutti K."/>
            <person name="Haridas S."/>
            <person name="Kuo A."/>
            <person name="Salamov A."/>
            <person name="Ahrendt S.R."/>
            <person name="Lipzen A."/>
            <person name="Sullivan W."/>
            <person name="Andreopoulos W.B."/>
            <person name="Clum A."/>
            <person name="Lindquist E."/>
            <person name="Daum C."/>
            <person name="Ramamoorthy G.K."/>
            <person name="Gryganskyi A."/>
            <person name="Culley D."/>
            <person name="Magnuson J.K."/>
            <person name="James T.Y."/>
            <person name="O'Malley M.A."/>
            <person name="Stajich J.E."/>
            <person name="Spatafora J.W."/>
            <person name="Visel A."/>
            <person name="Grigoriev I.V."/>
        </authorList>
    </citation>
    <scope>NUCLEOTIDE SEQUENCE [LARGE SCALE GENOMIC DNA]</scope>
    <source>
        <strain evidence="13 14">S4</strain>
    </source>
</reference>
<feature type="transmembrane region" description="Helical" evidence="10">
    <location>
        <begin position="805"/>
        <end position="830"/>
    </location>
</feature>
<dbReference type="PROSITE" id="PS00211">
    <property type="entry name" value="ABC_TRANSPORTER_1"/>
    <property type="match status" value="2"/>
</dbReference>
<feature type="domain" description="ABC transporter" evidence="11">
    <location>
        <begin position="480"/>
        <end position="700"/>
    </location>
</feature>
<feature type="domain" description="ABC transporter" evidence="11">
    <location>
        <begin position="1081"/>
        <end position="1316"/>
    </location>
</feature>
<comment type="subcellular location">
    <subcellularLocation>
        <location evidence="1">Membrane</location>
        <topology evidence="1">Multi-pass membrane protein</topology>
    </subcellularLocation>
</comment>
<dbReference type="InterPro" id="IPR017871">
    <property type="entry name" value="ABC_transporter-like_CS"/>
</dbReference>
<dbReference type="PANTHER" id="PTHR24223:SF456">
    <property type="entry name" value="MULTIDRUG RESISTANCE-ASSOCIATED PROTEIN LETHAL(2)03659"/>
    <property type="match status" value="1"/>
</dbReference>
<feature type="transmembrane region" description="Helical" evidence="10">
    <location>
        <begin position="132"/>
        <end position="149"/>
    </location>
</feature>
<organism evidence="13 14">
    <name type="scientific">Anaeromyces robustus</name>
    <dbReference type="NCBI Taxonomy" id="1754192"/>
    <lineage>
        <taxon>Eukaryota</taxon>
        <taxon>Fungi</taxon>
        <taxon>Fungi incertae sedis</taxon>
        <taxon>Chytridiomycota</taxon>
        <taxon>Chytridiomycota incertae sedis</taxon>
        <taxon>Neocallimastigomycetes</taxon>
        <taxon>Neocallimastigales</taxon>
        <taxon>Neocallimastigaceae</taxon>
        <taxon>Anaeromyces</taxon>
    </lineage>
</organism>
<feature type="compositionally biased region" description="Basic and acidic residues" evidence="9">
    <location>
        <begin position="709"/>
        <end position="735"/>
    </location>
</feature>
<dbReference type="Gene3D" id="1.20.1560.10">
    <property type="entry name" value="ABC transporter type 1, transmembrane domain"/>
    <property type="match status" value="2"/>
</dbReference>
<dbReference type="CDD" id="cd03244">
    <property type="entry name" value="ABCC_MRP_domain2"/>
    <property type="match status" value="1"/>
</dbReference>
<dbReference type="FunFam" id="3.40.50.300:FF:000163">
    <property type="entry name" value="Multidrug resistance-associated protein member 4"/>
    <property type="match status" value="1"/>
</dbReference>
<feature type="domain" description="ABC transmembrane type-1" evidence="12">
    <location>
        <begin position="96"/>
        <end position="378"/>
    </location>
</feature>
<dbReference type="InterPro" id="IPR027417">
    <property type="entry name" value="P-loop_NTPase"/>
</dbReference>
<keyword evidence="6" id="KW-0067">ATP-binding</keyword>
<dbReference type="CDD" id="cd18606">
    <property type="entry name" value="ABC_6TM_YOR1_D2_like"/>
    <property type="match status" value="1"/>
</dbReference>
<feature type="compositionally biased region" description="Polar residues" evidence="9">
    <location>
        <begin position="446"/>
        <end position="465"/>
    </location>
</feature>
<evidence type="ECO:0000256" key="1">
    <source>
        <dbReference type="ARBA" id="ARBA00004141"/>
    </source>
</evidence>
<feature type="transmembrane region" description="Helical" evidence="10">
    <location>
        <begin position="762"/>
        <end position="785"/>
    </location>
</feature>
<dbReference type="InterPro" id="IPR003439">
    <property type="entry name" value="ABC_transporter-like_ATP-bd"/>
</dbReference>
<evidence type="ECO:0000256" key="7">
    <source>
        <dbReference type="ARBA" id="ARBA00022989"/>
    </source>
</evidence>
<dbReference type="Pfam" id="PF00664">
    <property type="entry name" value="ABC_membrane"/>
    <property type="match status" value="2"/>
</dbReference>
<dbReference type="OrthoDB" id="6500128at2759"/>
<dbReference type="PROSITE" id="PS50929">
    <property type="entry name" value="ABC_TM1F"/>
    <property type="match status" value="2"/>
</dbReference>
<keyword evidence="8 10" id="KW-0472">Membrane</keyword>
<keyword evidence="4 10" id="KW-0812">Transmembrane</keyword>
<evidence type="ECO:0008006" key="15">
    <source>
        <dbReference type="Google" id="ProtNLM"/>
    </source>
</evidence>
<dbReference type="FunFam" id="3.40.50.300:FF:000997">
    <property type="entry name" value="Multidrug resistance-associated protein 1"/>
    <property type="match status" value="1"/>
</dbReference>
<feature type="transmembrane region" description="Helical" evidence="10">
    <location>
        <begin position="237"/>
        <end position="255"/>
    </location>
</feature>
<comment type="similarity">
    <text evidence="2">Belongs to the ABC transporter superfamily. ABCC family. Conjugate transporter (TC 3.A.1.208) subfamily.</text>
</comment>
<feature type="domain" description="ABC transmembrane type-1" evidence="12">
    <location>
        <begin position="760"/>
        <end position="1043"/>
    </location>
</feature>
<feature type="transmembrane region" description="Helical" evidence="10">
    <location>
        <begin position="213"/>
        <end position="231"/>
    </location>
</feature>
<evidence type="ECO:0000256" key="8">
    <source>
        <dbReference type="ARBA" id="ARBA00023136"/>
    </source>
</evidence>
<dbReference type="InterPro" id="IPR036640">
    <property type="entry name" value="ABC1_TM_sf"/>
</dbReference>
<dbReference type="PANTHER" id="PTHR24223">
    <property type="entry name" value="ATP-BINDING CASSETTE SUB-FAMILY C"/>
    <property type="match status" value="1"/>
</dbReference>
<evidence type="ECO:0000313" key="14">
    <source>
        <dbReference type="Proteomes" id="UP000193944"/>
    </source>
</evidence>
<dbReference type="Gene3D" id="3.40.50.300">
    <property type="entry name" value="P-loop containing nucleotide triphosphate hydrolases"/>
    <property type="match status" value="2"/>
</dbReference>
<keyword evidence="7 10" id="KW-1133">Transmembrane helix</keyword>
<evidence type="ECO:0000256" key="10">
    <source>
        <dbReference type="SAM" id="Phobius"/>
    </source>
</evidence>
<dbReference type="CDD" id="cd18597">
    <property type="entry name" value="ABC_6TM_YOR1_D1_like"/>
    <property type="match status" value="1"/>
</dbReference>
<evidence type="ECO:0000256" key="3">
    <source>
        <dbReference type="ARBA" id="ARBA00022448"/>
    </source>
</evidence>
<evidence type="ECO:0000256" key="6">
    <source>
        <dbReference type="ARBA" id="ARBA00022840"/>
    </source>
</evidence>
<dbReference type="FunFam" id="1.20.1560.10:FF:000082">
    <property type="entry name" value="ABC transporter, multidrug resistance associated protein"/>
    <property type="match status" value="1"/>
</dbReference>
<dbReference type="GO" id="GO:0140359">
    <property type="term" value="F:ABC-type transporter activity"/>
    <property type="evidence" value="ECO:0007669"/>
    <property type="project" value="InterPro"/>
</dbReference>
<dbReference type="CDD" id="cd03250">
    <property type="entry name" value="ABCC_MRP_domain1"/>
    <property type="match status" value="1"/>
</dbReference>
<dbReference type="FunFam" id="1.20.1560.10:FF:000010">
    <property type="entry name" value="Multidrug resistance-associated ABC transporter"/>
    <property type="match status" value="1"/>
</dbReference>
<gene>
    <name evidence="13" type="ORF">BCR32DRAFT_297543</name>
</gene>
<dbReference type="InterPro" id="IPR011527">
    <property type="entry name" value="ABC1_TM_dom"/>
</dbReference>
<dbReference type="InterPro" id="IPR003593">
    <property type="entry name" value="AAA+_ATPase"/>
</dbReference>
<dbReference type="SUPFAM" id="SSF52540">
    <property type="entry name" value="P-loop containing nucleoside triphosphate hydrolases"/>
    <property type="match status" value="2"/>
</dbReference>
<evidence type="ECO:0000256" key="4">
    <source>
        <dbReference type="ARBA" id="ARBA00022692"/>
    </source>
</evidence>
<dbReference type="STRING" id="1754192.A0A1Y1W2I9"/>
<dbReference type="InterPro" id="IPR050173">
    <property type="entry name" value="ABC_transporter_C-like"/>
</dbReference>
<accession>A0A1Y1W2I9</accession>
<keyword evidence="5" id="KW-0547">Nucleotide-binding</keyword>
<dbReference type="GO" id="GO:0016887">
    <property type="term" value="F:ATP hydrolysis activity"/>
    <property type="evidence" value="ECO:0007669"/>
    <property type="project" value="InterPro"/>
</dbReference>
<dbReference type="EMBL" id="MCFG01000434">
    <property type="protein sequence ID" value="ORX67698.1"/>
    <property type="molecule type" value="Genomic_DNA"/>
</dbReference>
<keyword evidence="3" id="KW-0813">Transport</keyword>
<feature type="region of interest" description="Disordered" evidence="9">
    <location>
        <begin position="709"/>
        <end position="741"/>
    </location>
</feature>
<protein>
    <recommendedName>
        <fullName evidence="15">P-loop containing nucleoside triphosphate hydrolase protein</fullName>
    </recommendedName>
</protein>
<name>A0A1Y1W2I9_9FUNG</name>
<feature type="compositionally biased region" description="Basic and acidic residues" evidence="9">
    <location>
        <begin position="432"/>
        <end position="445"/>
    </location>
</feature>
<proteinExistence type="inferred from homology"/>
<feature type="transmembrane region" description="Helical" evidence="10">
    <location>
        <begin position="898"/>
        <end position="919"/>
    </location>
</feature>
<feature type="region of interest" description="Disordered" evidence="9">
    <location>
        <begin position="418"/>
        <end position="479"/>
    </location>
</feature>
<dbReference type="Pfam" id="PF00005">
    <property type="entry name" value="ABC_tran"/>
    <property type="match status" value="2"/>
</dbReference>
<evidence type="ECO:0000259" key="12">
    <source>
        <dbReference type="PROSITE" id="PS50929"/>
    </source>
</evidence>
<evidence type="ECO:0000259" key="11">
    <source>
        <dbReference type="PROSITE" id="PS50893"/>
    </source>
</evidence>
<keyword evidence="14" id="KW-1185">Reference proteome</keyword>
<dbReference type="SMART" id="SM00382">
    <property type="entry name" value="AAA"/>
    <property type="match status" value="2"/>
</dbReference>